<organism evidence="1 2">
    <name type="scientific">Daucus carota subsp. sativus</name>
    <name type="common">Carrot</name>
    <dbReference type="NCBI Taxonomy" id="79200"/>
    <lineage>
        <taxon>Eukaryota</taxon>
        <taxon>Viridiplantae</taxon>
        <taxon>Streptophyta</taxon>
        <taxon>Embryophyta</taxon>
        <taxon>Tracheophyta</taxon>
        <taxon>Spermatophyta</taxon>
        <taxon>Magnoliopsida</taxon>
        <taxon>eudicotyledons</taxon>
        <taxon>Gunneridae</taxon>
        <taxon>Pentapetalae</taxon>
        <taxon>asterids</taxon>
        <taxon>campanulids</taxon>
        <taxon>Apiales</taxon>
        <taxon>Apiaceae</taxon>
        <taxon>Apioideae</taxon>
        <taxon>Scandiceae</taxon>
        <taxon>Daucinae</taxon>
        <taxon>Daucus</taxon>
        <taxon>Daucus sect. Daucus</taxon>
    </lineage>
</organism>
<proteinExistence type="predicted"/>
<reference evidence="1" key="2">
    <citation type="submission" date="2022-03" db="EMBL/GenBank/DDBJ databases">
        <title>Draft title - Genomic analysis of global carrot germplasm unveils the trajectory of domestication and the origin of high carotenoid orange carrot.</title>
        <authorList>
            <person name="Iorizzo M."/>
            <person name="Ellison S."/>
            <person name="Senalik D."/>
            <person name="Macko-Podgorni A."/>
            <person name="Grzebelus D."/>
            <person name="Bostan H."/>
            <person name="Rolling W."/>
            <person name="Curaba J."/>
            <person name="Simon P."/>
        </authorList>
    </citation>
    <scope>NUCLEOTIDE SEQUENCE</scope>
    <source>
        <tissue evidence="1">Leaf</tissue>
    </source>
</reference>
<evidence type="ECO:0000313" key="1">
    <source>
        <dbReference type="EMBL" id="WOH13256.1"/>
    </source>
</evidence>
<accession>A0AAF0XS26</accession>
<dbReference type="PANTHER" id="PTHR34196">
    <property type="entry name" value="OS02G0697700 PROTEIN"/>
    <property type="match status" value="1"/>
</dbReference>
<dbReference type="PANTHER" id="PTHR34196:SF4">
    <property type="entry name" value="OS06G0208200 PROTEIN"/>
    <property type="match status" value="1"/>
</dbReference>
<dbReference type="Proteomes" id="UP000077755">
    <property type="component" value="Chromosome 8"/>
</dbReference>
<reference evidence="1" key="1">
    <citation type="journal article" date="2016" name="Nat. Genet.">
        <title>A high-quality carrot genome assembly provides new insights into carotenoid accumulation and asterid genome evolution.</title>
        <authorList>
            <person name="Iorizzo M."/>
            <person name="Ellison S."/>
            <person name="Senalik D."/>
            <person name="Zeng P."/>
            <person name="Satapoomin P."/>
            <person name="Huang J."/>
            <person name="Bowman M."/>
            <person name="Iovene M."/>
            <person name="Sanseverino W."/>
            <person name="Cavagnaro P."/>
            <person name="Yildiz M."/>
            <person name="Macko-Podgorni A."/>
            <person name="Moranska E."/>
            <person name="Grzebelus E."/>
            <person name="Grzebelus D."/>
            <person name="Ashrafi H."/>
            <person name="Zheng Z."/>
            <person name="Cheng S."/>
            <person name="Spooner D."/>
            <person name="Van Deynze A."/>
            <person name="Simon P."/>
        </authorList>
    </citation>
    <scope>NUCLEOTIDE SEQUENCE</scope>
    <source>
        <tissue evidence="1">Leaf</tissue>
    </source>
</reference>
<protein>
    <submittedName>
        <fullName evidence="1">Uncharacterized protein</fullName>
    </submittedName>
</protein>
<evidence type="ECO:0000313" key="2">
    <source>
        <dbReference type="Proteomes" id="UP000077755"/>
    </source>
</evidence>
<dbReference type="AlphaFoldDB" id="A0AAF0XS26"/>
<keyword evidence="2" id="KW-1185">Reference proteome</keyword>
<sequence length="147" mass="17058">MAFLYMGFSCQDDLEKIEGTDPFRNCMIVRSGNETEIRDFEFGPIEHPIEPLDEDHPVTCPMLNSSVMNNGSMQDEQFSNNLKKISEQQIWKEQRVTAPTTETPTLKTLRKRHHTQTSVEGHTCSPFLRMPPRDLTIFNMLQHFDKV</sequence>
<dbReference type="EMBL" id="CP093350">
    <property type="protein sequence ID" value="WOH13256.1"/>
    <property type="molecule type" value="Genomic_DNA"/>
</dbReference>
<name>A0AAF0XS26_DAUCS</name>
<gene>
    <name evidence="1" type="ORF">DCAR_0832765</name>
</gene>